<evidence type="ECO:0000256" key="2">
    <source>
        <dbReference type="ARBA" id="ARBA00022840"/>
    </source>
</evidence>
<sequence length="652" mass="72515">MTLRYRFSKLISSQGTSTSPKKAQSDYQELNLGIWRVLLAKKTRYGLQDLQWETISANLPLMRRALSDVYIVSPSLFVFTILVHLWYGVEDSLSLYFSNRLLFFIEKRIVEGTGDGQSATDLYWATISRIACSVLSGLVRWASQGHKETYSALVKQQFEGRLFMAKLTRDLPTSQRNTSISNANSDSVCDCLEQAVDLAKSMVSFLLHLRLIMHIVGSGLQDGGPVFLVVCILPLISRNLLRDTLWSKAYVAQAVNKFYIRKSALAKVVENDLKTEVMAGGAGGYLVNEYKKAQDGLEGTPDTRPEMLFGLQRQAISSIFLKLCSDGPMLYFAFLALVSPSKLSVVKLAVLEQTSISLRYTFSSLVWAADTWPTVISRMQTLYTALDIANEMKDGETPYPRPGLEESVGMSLELRNVSFSYPSTKSERAALTNVSFTVKPGQLVIIVGANGSGKSTVIKLLSRYYDMTSGSILVDGLPIEEYRMEELRKGIAILTQEHQLFPLSVEENLGLGSSEEAMKDKEMLWESTRLAGAEGIVKNFSKGLDTVLEPVSTGYLSYSGQGNKGLEDIFKDMERSASVSGGERQRLVAARTFMRLLTSPVKLVTVDEPSSALDPEGEYQLFAKLREARKGRTMIFVTHRFAHLTKYADLVV</sequence>
<feature type="domain" description="ABC transporter" evidence="5">
    <location>
        <begin position="412"/>
        <end position="652"/>
    </location>
</feature>
<evidence type="ECO:0000256" key="1">
    <source>
        <dbReference type="ARBA" id="ARBA00022741"/>
    </source>
</evidence>
<evidence type="ECO:0000313" key="6">
    <source>
        <dbReference type="EMBL" id="KIK87550.1"/>
    </source>
</evidence>
<reference evidence="6 7" key="1">
    <citation type="submission" date="2014-04" db="EMBL/GenBank/DDBJ databases">
        <authorList>
            <consortium name="DOE Joint Genome Institute"/>
            <person name="Kuo A."/>
            <person name="Kohler A."/>
            <person name="Jargeat P."/>
            <person name="Nagy L.G."/>
            <person name="Floudas D."/>
            <person name="Copeland A."/>
            <person name="Barry K.W."/>
            <person name="Cichocki N."/>
            <person name="Veneault-Fourrey C."/>
            <person name="LaButti K."/>
            <person name="Lindquist E.A."/>
            <person name="Lipzen A."/>
            <person name="Lundell T."/>
            <person name="Morin E."/>
            <person name="Murat C."/>
            <person name="Sun H."/>
            <person name="Tunlid A."/>
            <person name="Henrissat B."/>
            <person name="Grigoriev I.V."/>
            <person name="Hibbett D.S."/>
            <person name="Martin F."/>
            <person name="Nordberg H.P."/>
            <person name="Cantor M.N."/>
            <person name="Hua S.X."/>
        </authorList>
    </citation>
    <scope>NUCLEOTIDE SEQUENCE [LARGE SCALE GENOMIC DNA]</scope>
    <source>
        <strain evidence="6 7">Ve08.2h10</strain>
    </source>
</reference>
<dbReference type="SMART" id="SM00382">
    <property type="entry name" value="AAA"/>
    <property type="match status" value="1"/>
</dbReference>
<dbReference type="STRING" id="930991.A0A0D0DXR8"/>
<dbReference type="HOGENOM" id="CLU_000604_63_0_1"/>
<dbReference type="InterPro" id="IPR003593">
    <property type="entry name" value="AAA+_ATPase"/>
</dbReference>
<keyword evidence="2" id="KW-0067">ATP-binding</keyword>
<dbReference type="Pfam" id="PF00005">
    <property type="entry name" value="ABC_tran"/>
    <property type="match status" value="1"/>
</dbReference>
<dbReference type="SUPFAM" id="SSF52540">
    <property type="entry name" value="P-loop containing nucleoside triphosphate hydrolases"/>
    <property type="match status" value="1"/>
</dbReference>
<dbReference type="PROSITE" id="PS50893">
    <property type="entry name" value="ABC_TRANSPORTER_2"/>
    <property type="match status" value="1"/>
</dbReference>
<reference evidence="7" key="2">
    <citation type="submission" date="2015-01" db="EMBL/GenBank/DDBJ databases">
        <title>Evolutionary Origins and Diversification of the Mycorrhizal Mutualists.</title>
        <authorList>
            <consortium name="DOE Joint Genome Institute"/>
            <consortium name="Mycorrhizal Genomics Consortium"/>
            <person name="Kohler A."/>
            <person name="Kuo A."/>
            <person name="Nagy L.G."/>
            <person name="Floudas D."/>
            <person name="Copeland A."/>
            <person name="Barry K.W."/>
            <person name="Cichocki N."/>
            <person name="Veneault-Fourrey C."/>
            <person name="LaButti K."/>
            <person name="Lindquist E.A."/>
            <person name="Lipzen A."/>
            <person name="Lundell T."/>
            <person name="Morin E."/>
            <person name="Murat C."/>
            <person name="Riley R."/>
            <person name="Ohm R."/>
            <person name="Sun H."/>
            <person name="Tunlid A."/>
            <person name="Henrissat B."/>
            <person name="Grigoriev I.V."/>
            <person name="Hibbett D.S."/>
            <person name="Martin F."/>
        </authorList>
    </citation>
    <scope>NUCLEOTIDE SEQUENCE [LARGE SCALE GENOMIC DNA]</scope>
    <source>
        <strain evidence="7">Ve08.2h10</strain>
    </source>
</reference>
<evidence type="ECO:0000256" key="4">
    <source>
        <dbReference type="SAM" id="Phobius"/>
    </source>
</evidence>
<dbReference type="GO" id="GO:0005524">
    <property type="term" value="F:ATP binding"/>
    <property type="evidence" value="ECO:0007669"/>
    <property type="project" value="UniProtKB-KW"/>
</dbReference>
<comment type="similarity">
    <text evidence="3">Belongs to the ABC transporter superfamily. ABCB family. Heavy Metal importer (TC 3.A.1.210) subfamily.</text>
</comment>
<keyword evidence="4" id="KW-0472">Membrane</keyword>
<dbReference type="InterPro" id="IPR003439">
    <property type="entry name" value="ABC_transporter-like_ATP-bd"/>
</dbReference>
<dbReference type="GO" id="GO:0016887">
    <property type="term" value="F:ATP hydrolysis activity"/>
    <property type="evidence" value="ECO:0007669"/>
    <property type="project" value="InterPro"/>
</dbReference>
<keyword evidence="4" id="KW-0812">Transmembrane</keyword>
<name>A0A0D0DXR8_9AGAM</name>
<proteinExistence type="inferred from homology"/>
<dbReference type="OrthoDB" id="6500128at2759"/>
<organism evidence="6 7">
    <name type="scientific">Paxillus rubicundulus Ve08.2h10</name>
    <dbReference type="NCBI Taxonomy" id="930991"/>
    <lineage>
        <taxon>Eukaryota</taxon>
        <taxon>Fungi</taxon>
        <taxon>Dikarya</taxon>
        <taxon>Basidiomycota</taxon>
        <taxon>Agaricomycotina</taxon>
        <taxon>Agaricomycetes</taxon>
        <taxon>Agaricomycetidae</taxon>
        <taxon>Boletales</taxon>
        <taxon>Paxilineae</taxon>
        <taxon>Paxillaceae</taxon>
        <taxon>Paxillus</taxon>
    </lineage>
</organism>
<evidence type="ECO:0000259" key="5">
    <source>
        <dbReference type="PROSITE" id="PS50893"/>
    </source>
</evidence>
<dbReference type="Proteomes" id="UP000054538">
    <property type="component" value="Unassembled WGS sequence"/>
</dbReference>
<dbReference type="Gene3D" id="3.40.50.300">
    <property type="entry name" value="P-loop containing nucleotide triphosphate hydrolases"/>
    <property type="match status" value="1"/>
</dbReference>
<dbReference type="EMBL" id="KN825543">
    <property type="protein sequence ID" value="KIK87550.1"/>
    <property type="molecule type" value="Genomic_DNA"/>
</dbReference>
<dbReference type="InterPro" id="IPR027417">
    <property type="entry name" value="P-loop_NTPase"/>
</dbReference>
<dbReference type="InterPro" id="IPR039421">
    <property type="entry name" value="Type_1_exporter"/>
</dbReference>
<protein>
    <recommendedName>
        <fullName evidence="5">ABC transporter domain-containing protein</fullName>
    </recommendedName>
</protein>
<gene>
    <name evidence="6" type="ORF">PAXRUDRAFT_831830</name>
</gene>
<keyword evidence="1" id="KW-0547">Nucleotide-binding</keyword>
<evidence type="ECO:0000313" key="7">
    <source>
        <dbReference type="Proteomes" id="UP000054538"/>
    </source>
</evidence>
<evidence type="ECO:0000256" key="3">
    <source>
        <dbReference type="ARBA" id="ARBA00024363"/>
    </source>
</evidence>
<dbReference type="PANTHER" id="PTHR24221">
    <property type="entry name" value="ATP-BINDING CASSETTE SUB-FAMILY B"/>
    <property type="match status" value="1"/>
</dbReference>
<keyword evidence="7" id="KW-1185">Reference proteome</keyword>
<dbReference type="InParanoid" id="A0A0D0DXR8"/>
<dbReference type="GO" id="GO:0042626">
    <property type="term" value="F:ATPase-coupled transmembrane transporter activity"/>
    <property type="evidence" value="ECO:0007669"/>
    <property type="project" value="TreeGrafter"/>
</dbReference>
<feature type="transmembrane region" description="Helical" evidence="4">
    <location>
        <begin position="69"/>
        <end position="89"/>
    </location>
</feature>
<keyword evidence="4" id="KW-1133">Transmembrane helix</keyword>
<dbReference type="PANTHER" id="PTHR24221:SF654">
    <property type="entry name" value="ATP-BINDING CASSETTE SUB-FAMILY B MEMBER 6"/>
    <property type="match status" value="1"/>
</dbReference>
<dbReference type="AlphaFoldDB" id="A0A0D0DXR8"/>
<accession>A0A0D0DXR8</accession>